<keyword evidence="2" id="KW-1185">Reference proteome</keyword>
<evidence type="ECO:0000313" key="1">
    <source>
        <dbReference type="EMBL" id="GAA5132239.1"/>
    </source>
</evidence>
<protein>
    <submittedName>
        <fullName evidence="1">Uncharacterized protein</fullName>
    </submittedName>
</protein>
<name>A0ABP9NR66_9BACT</name>
<evidence type="ECO:0000313" key="2">
    <source>
        <dbReference type="Proteomes" id="UP001499852"/>
    </source>
</evidence>
<proteinExistence type="predicted"/>
<accession>A0ABP9NR66</accession>
<dbReference type="EMBL" id="BAABIA010000001">
    <property type="protein sequence ID" value="GAA5132239.1"/>
    <property type="molecule type" value="Genomic_DNA"/>
</dbReference>
<gene>
    <name evidence="1" type="ORF">GCM10023213_00030</name>
</gene>
<comment type="caution">
    <text evidence="1">The sequence shown here is derived from an EMBL/GenBank/DDBJ whole genome shotgun (WGS) entry which is preliminary data.</text>
</comment>
<sequence>MTFTDYKQAVEELLYGKQLPTARYVFADSDTHLPEPLATLVSAIRQKFAPDGPHNLIKFHTQSFKISLLHYPRFFEESLSRFIVTARHWSAMSFRDRCGC</sequence>
<reference evidence="2" key="1">
    <citation type="journal article" date="2019" name="Int. J. Syst. Evol. Microbiol.">
        <title>The Global Catalogue of Microorganisms (GCM) 10K type strain sequencing project: providing services to taxonomists for standard genome sequencing and annotation.</title>
        <authorList>
            <consortium name="The Broad Institute Genomics Platform"/>
            <consortium name="The Broad Institute Genome Sequencing Center for Infectious Disease"/>
            <person name="Wu L."/>
            <person name="Ma J."/>
        </authorList>
    </citation>
    <scope>NUCLEOTIDE SEQUENCE [LARGE SCALE GENOMIC DNA]</scope>
    <source>
        <strain evidence="2">JCM 18053</strain>
    </source>
</reference>
<dbReference type="Proteomes" id="UP001499852">
    <property type="component" value="Unassembled WGS sequence"/>
</dbReference>
<organism evidence="1 2">
    <name type="scientific">Prosthecobacter algae</name>
    <dbReference type="NCBI Taxonomy" id="1144682"/>
    <lineage>
        <taxon>Bacteria</taxon>
        <taxon>Pseudomonadati</taxon>
        <taxon>Verrucomicrobiota</taxon>
        <taxon>Verrucomicrobiia</taxon>
        <taxon>Verrucomicrobiales</taxon>
        <taxon>Verrucomicrobiaceae</taxon>
        <taxon>Prosthecobacter</taxon>
    </lineage>
</organism>
<dbReference type="RefSeq" id="WP_345734319.1">
    <property type="nucleotide sequence ID" value="NZ_BAABIA010000001.1"/>
</dbReference>